<evidence type="ECO:0000256" key="9">
    <source>
        <dbReference type="RuleBase" id="RU003357"/>
    </source>
</evidence>
<dbReference type="InterPro" id="IPR039426">
    <property type="entry name" value="TonB-dep_rcpt-like"/>
</dbReference>
<feature type="region of interest" description="Disordered" evidence="10">
    <location>
        <begin position="264"/>
        <end position="284"/>
    </location>
</feature>
<dbReference type="EMBL" id="JAIOIV010000105">
    <property type="protein sequence ID" value="MBZ0157128.1"/>
    <property type="molecule type" value="Genomic_DNA"/>
</dbReference>
<accession>A0A953M296</accession>
<dbReference type="Proteomes" id="UP000705867">
    <property type="component" value="Unassembled WGS sequence"/>
</dbReference>
<keyword evidence="7 8" id="KW-0998">Cell outer membrane</keyword>
<evidence type="ECO:0000256" key="2">
    <source>
        <dbReference type="ARBA" id="ARBA00022448"/>
    </source>
</evidence>
<feature type="domain" description="TonB-dependent receptor-like beta-barrel" evidence="12">
    <location>
        <begin position="282"/>
        <end position="680"/>
    </location>
</feature>
<gene>
    <name evidence="14" type="ORF">K8I29_13060</name>
</gene>
<keyword evidence="4 8" id="KW-0812">Transmembrane</keyword>
<dbReference type="PROSITE" id="PS52016">
    <property type="entry name" value="TONB_DEPENDENT_REC_3"/>
    <property type="match status" value="1"/>
</dbReference>
<feature type="compositionally biased region" description="Basic and acidic residues" evidence="10">
    <location>
        <begin position="203"/>
        <end position="218"/>
    </location>
</feature>
<dbReference type="PANTHER" id="PTHR40980">
    <property type="entry name" value="PLUG DOMAIN-CONTAINING PROTEIN"/>
    <property type="match status" value="1"/>
</dbReference>
<evidence type="ECO:0000256" key="4">
    <source>
        <dbReference type="ARBA" id="ARBA00022692"/>
    </source>
</evidence>
<comment type="similarity">
    <text evidence="8 9">Belongs to the TonB-dependent receptor family.</text>
</comment>
<proteinExistence type="inferred from homology"/>
<feature type="region of interest" description="Disordered" evidence="10">
    <location>
        <begin position="203"/>
        <end position="222"/>
    </location>
</feature>
<dbReference type="InterPro" id="IPR036942">
    <property type="entry name" value="Beta-barrel_TonB_sf"/>
</dbReference>
<dbReference type="Gene3D" id="2.40.170.20">
    <property type="entry name" value="TonB-dependent receptor, beta-barrel domain"/>
    <property type="match status" value="1"/>
</dbReference>
<evidence type="ECO:0000313" key="14">
    <source>
        <dbReference type="EMBL" id="MBZ0157128.1"/>
    </source>
</evidence>
<keyword evidence="5 9" id="KW-0798">TonB box</keyword>
<evidence type="ECO:0000256" key="10">
    <source>
        <dbReference type="SAM" id="MobiDB-lite"/>
    </source>
</evidence>
<keyword evidence="3 8" id="KW-1134">Transmembrane beta strand</keyword>
<feature type="compositionally biased region" description="Polar residues" evidence="10">
    <location>
        <begin position="267"/>
        <end position="276"/>
    </location>
</feature>
<evidence type="ECO:0000256" key="8">
    <source>
        <dbReference type="PROSITE-ProRule" id="PRU01360"/>
    </source>
</evidence>
<feature type="chain" id="PRO_5036865312" evidence="11">
    <location>
        <begin position="20"/>
        <end position="711"/>
    </location>
</feature>
<dbReference type="CDD" id="cd01347">
    <property type="entry name" value="ligand_gated_channel"/>
    <property type="match status" value="1"/>
</dbReference>
<dbReference type="InterPro" id="IPR037066">
    <property type="entry name" value="Plug_dom_sf"/>
</dbReference>
<dbReference type="InterPro" id="IPR000531">
    <property type="entry name" value="Beta-barrel_TonB"/>
</dbReference>
<keyword evidence="14" id="KW-0675">Receptor</keyword>
<dbReference type="Pfam" id="PF07715">
    <property type="entry name" value="Plug"/>
    <property type="match status" value="1"/>
</dbReference>
<dbReference type="InterPro" id="IPR012910">
    <property type="entry name" value="Plug_dom"/>
</dbReference>
<feature type="domain" description="TonB-dependent receptor plug" evidence="13">
    <location>
        <begin position="44"/>
        <end position="147"/>
    </location>
</feature>
<organism evidence="14 15">
    <name type="scientific">Candidatus Nitrobium versatile</name>
    <dbReference type="NCBI Taxonomy" id="2884831"/>
    <lineage>
        <taxon>Bacteria</taxon>
        <taxon>Pseudomonadati</taxon>
        <taxon>Nitrospirota</taxon>
        <taxon>Nitrospiria</taxon>
        <taxon>Nitrospirales</taxon>
        <taxon>Nitrospiraceae</taxon>
        <taxon>Candidatus Nitrobium</taxon>
    </lineage>
</organism>
<evidence type="ECO:0000256" key="7">
    <source>
        <dbReference type="ARBA" id="ARBA00023237"/>
    </source>
</evidence>
<evidence type="ECO:0000259" key="12">
    <source>
        <dbReference type="Pfam" id="PF00593"/>
    </source>
</evidence>
<dbReference type="Pfam" id="PF00593">
    <property type="entry name" value="TonB_dep_Rec_b-barrel"/>
    <property type="match status" value="1"/>
</dbReference>
<dbReference type="Gene3D" id="2.170.130.10">
    <property type="entry name" value="TonB-dependent receptor, plug domain"/>
    <property type="match status" value="1"/>
</dbReference>
<comment type="subcellular location">
    <subcellularLocation>
        <location evidence="1 8">Cell outer membrane</location>
        <topology evidence="1 8">Multi-pass membrane protein</topology>
    </subcellularLocation>
</comment>
<evidence type="ECO:0000256" key="3">
    <source>
        <dbReference type="ARBA" id="ARBA00022452"/>
    </source>
</evidence>
<feature type="signal peptide" evidence="11">
    <location>
        <begin position="1"/>
        <end position="19"/>
    </location>
</feature>
<comment type="caution">
    <text evidence="14">The sequence shown here is derived from an EMBL/GenBank/DDBJ whole genome shotgun (WGS) entry which is preliminary data.</text>
</comment>
<sequence length="711" mass="79601">MKRLLTLSFCILTLCGAEAAAFEVPKVKEILVEETEETKALKERRESSYAKTVITRKEMEELGGQTAADVLRRLPRLYFSGPPATNKDIRMVGLDKEFQNVLINGNRPPGGGEKREFALDRIPVEMIERIEILKNPTAAYDSDAIAGLVNIVLKEEPKTASFSSYAGLSYNDMADKLGNKLALSYGNRIGPWGFIFGGTRNDEYRGNEKSKEDGSKDEAESETEVVRTITSSLNLGVTYHLGKSDRISFKPYWLRQTEKKEKEKLVSTLSTGTPKSKNIEGETKEQELQSYGLEWEHRFSGGAGLKVFVSYSENDEDKDKTTEQYKDSTLTFDKDTFEKEKKQDKESVASIDYKMPFIGPFETEHILSSGVKYRDKDRNVDKTVYEVNKSGKTTVTSTADDSYRVEEKITAFYLLDEASLSERLVISPGLRVEITDGGYLTSGGREGKGSFTDWNPSLHVLYKLGKGYQARASLARTIGRPSFKDKVPTRSEKKDKIEEGNPDLKASKSMNYEVGLEKYFDTTGVIAVGAFYKDVKDVIEKLEIGTDTTSGKPIVKPVNVSDASIEGIELEAKVNLGFMWLRDFTLSANYTLLGSEVQDPTTGVTRRLKDQPETLANAILRYDSGKRGLSASLGMNYIGEKIDESDPAKGRKAEKAFTQWDISVKKTLFRHASLFGSVINMFNEKREKIDGSKLEKEEVGRTFLVGLRYEL</sequence>
<protein>
    <submittedName>
        <fullName evidence="14">TonB-dependent receptor</fullName>
    </submittedName>
</protein>
<evidence type="ECO:0000256" key="1">
    <source>
        <dbReference type="ARBA" id="ARBA00004571"/>
    </source>
</evidence>
<evidence type="ECO:0000313" key="15">
    <source>
        <dbReference type="Proteomes" id="UP000705867"/>
    </source>
</evidence>
<dbReference type="PANTHER" id="PTHR40980:SF4">
    <property type="entry name" value="TONB-DEPENDENT RECEPTOR-LIKE BETA-BARREL DOMAIN-CONTAINING PROTEIN"/>
    <property type="match status" value="1"/>
</dbReference>
<reference evidence="14" key="2">
    <citation type="submission" date="2021-08" db="EMBL/GenBank/DDBJ databases">
        <authorList>
            <person name="Dalcin Martins P."/>
        </authorList>
    </citation>
    <scope>NUCLEOTIDE SEQUENCE</scope>
    <source>
        <strain evidence="14">MAG_39</strain>
    </source>
</reference>
<evidence type="ECO:0000256" key="6">
    <source>
        <dbReference type="ARBA" id="ARBA00023136"/>
    </source>
</evidence>
<reference evidence="14" key="1">
    <citation type="journal article" date="2021" name="bioRxiv">
        <title>Unraveling nitrogen, sulfur and carbon metabolic pathways and microbial community transcriptional responses to substrate deprivation and toxicity stresses in a bioreactor mimicking anoxic brackish coastal sediment conditions.</title>
        <authorList>
            <person name="Martins P.D."/>
            <person name="Echeveste M.J."/>
            <person name="Arshad A."/>
            <person name="Kurth J."/>
            <person name="Ouboter H."/>
            <person name="Jetten M.S.M."/>
            <person name="Welte C.U."/>
        </authorList>
    </citation>
    <scope>NUCLEOTIDE SEQUENCE</scope>
    <source>
        <strain evidence="14">MAG_39</strain>
    </source>
</reference>
<dbReference type="AlphaFoldDB" id="A0A953M296"/>
<keyword evidence="2 8" id="KW-0813">Transport</keyword>
<evidence type="ECO:0000259" key="13">
    <source>
        <dbReference type="Pfam" id="PF07715"/>
    </source>
</evidence>
<dbReference type="GO" id="GO:0009279">
    <property type="term" value="C:cell outer membrane"/>
    <property type="evidence" value="ECO:0007669"/>
    <property type="project" value="UniProtKB-SubCell"/>
</dbReference>
<keyword evidence="6 8" id="KW-0472">Membrane</keyword>
<name>A0A953M296_9BACT</name>
<evidence type="ECO:0000256" key="5">
    <source>
        <dbReference type="ARBA" id="ARBA00023077"/>
    </source>
</evidence>
<evidence type="ECO:0000256" key="11">
    <source>
        <dbReference type="SAM" id="SignalP"/>
    </source>
</evidence>
<dbReference type="SUPFAM" id="SSF56935">
    <property type="entry name" value="Porins"/>
    <property type="match status" value="1"/>
</dbReference>
<keyword evidence="11" id="KW-0732">Signal</keyword>